<reference evidence="1 2" key="1">
    <citation type="journal article" date="2014" name="Genome Announc.">
        <title>Draft Genome Sequences of Marine Flavobacterium Algibacter lectus Strains SS8 and NR4.</title>
        <authorList>
            <person name="Takatani N."/>
            <person name="Nakanishi M."/>
            <person name="Meirelles P."/>
            <person name="Mino S."/>
            <person name="Suda W."/>
            <person name="Oshima K."/>
            <person name="Hattori M."/>
            <person name="Ohkuma M."/>
            <person name="Hosokawa M."/>
            <person name="Miyashita K."/>
            <person name="Thompson F.L."/>
            <person name="Niwa A."/>
            <person name="Sawabe T."/>
            <person name="Sawabe T."/>
        </authorList>
    </citation>
    <scope>NUCLEOTIDE SEQUENCE [LARGE SCALE GENOMIC DNA]</scope>
    <source>
        <strain evidence="1 2">JCM 19300</strain>
    </source>
</reference>
<organism evidence="1 2">
    <name type="scientific">Algibacter lectus</name>
    <dbReference type="NCBI Taxonomy" id="221126"/>
    <lineage>
        <taxon>Bacteria</taxon>
        <taxon>Pseudomonadati</taxon>
        <taxon>Bacteroidota</taxon>
        <taxon>Flavobacteriia</taxon>
        <taxon>Flavobacteriales</taxon>
        <taxon>Flavobacteriaceae</taxon>
        <taxon>Algibacter</taxon>
    </lineage>
</organism>
<proteinExistence type="predicted"/>
<name>A0A090WBD2_9FLAO</name>
<protein>
    <submittedName>
        <fullName evidence="1">Uncharacterized protein</fullName>
    </submittedName>
</protein>
<dbReference type="EMBL" id="BBNQ01000024">
    <property type="protein sequence ID" value="GAL64847.1"/>
    <property type="molecule type" value="Genomic_DNA"/>
</dbReference>
<evidence type="ECO:0000313" key="2">
    <source>
        <dbReference type="Proteomes" id="UP000029644"/>
    </source>
</evidence>
<dbReference type="Proteomes" id="UP000029644">
    <property type="component" value="Unassembled WGS sequence"/>
</dbReference>
<dbReference type="RefSeq" id="WP_042506675.1">
    <property type="nucleotide sequence ID" value="NZ_BBNQ01000024.1"/>
</dbReference>
<dbReference type="OrthoDB" id="1442959at2"/>
<sequence>MEKKINLRVTETVKHGLEQLAKKESKTLSHYLRELLNEHVEDFYEDEDTSEVVCLGTMYVNAGKPIPPYERSFDFTVLLVWLFCKYLNPVETINKEALSGLKVRVEKVISSSSFSQPLKMEFVKVLNDLNRFLVEDDYENKRFYFSSPNHNLAFNYFLLINEVWASRT</sequence>
<accession>A0A090WBD2</accession>
<comment type="caution">
    <text evidence="1">The sequence shown here is derived from an EMBL/GenBank/DDBJ whole genome shotgun (WGS) entry which is preliminary data.</text>
</comment>
<dbReference type="AlphaFoldDB" id="A0A090WBD2"/>
<gene>
    <name evidence="1" type="ORF">JCM19300_1995</name>
</gene>
<evidence type="ECO:0000313" key="1">
    <source>
        <dbReference type="EMBL" id="GAL64847.1"/>
    </source>
</evidence>